<accession>A0A1M7JYT6</accession>
<evidence type="ECO:0000313" key="2">
    <source>
        <dbReference type="EMBL" id="SHM58115.1"/>
    </source>
</evidence>
<evidence type="ECO:0000259" key="1">
    <source>
        <dbReference type="PROSITE" id="PS51819"/>
    </source>
</evidence>
<dbReference type="Proteomes" id="UP000190235">
    <property type="component" value="Chromosome I"/>
</dbReference>
<dbReference type="GO" id="GO:0051213">
    <property type="term" value="F:dioxygenase activity"/>
    <property type="evidence" value="ECO:0007669"/>
    <property type="project" value="UniProtKB-KW"/>
</dbReference>
<reference evidence="3" key="1">
    <citation type="submission" date="2016-11" db="EMBL/GenBank/DDBJ databases">
        <authorList>
            <person name="Varghese N."/>
            <person name="Submissions S."/>
        </authorList>
    </citation>
    <scope>NUCLEOTIDE SEQUENCE [LARGE SCALE GENOMIC DNA]</scope>
    <source>
        <strain evidence="3">ACAM 48</strain>
    </source>
</reference>
<keyword evidence="3" id="KW-1185">Reference proteome</keyword>
<dbReference type="Pfam" id="PF00903">
    <property type="entry name" value="Glyoxalase"/>
    <property type="match status" value="1"/>
</dbReference>
<proteinExistence type="predicted"/>
<evidence type="ECO:0000313" key="3">
    <source>
        <dbReference type="Proteomes" id="UP000190235"/>
    </source>
</evidence>
<dbReference type="OrthoDB" id="192739at2"/>
<gene>
    <name evidence="2" type="ORF">SAMN05878281_1167</name>
</gene>
<dbReference type="InterPro" id="IPR029068">
    <property type="entry name" value="Glyas_Bleomycin-R_OHBP_Dase"/>
</dbReference>
<keyword evidence="2" id="KW-0560">Oxidoreductase</keyword>
<dbReference type="PANTHER" id="PTHR46142">
    <property type="match status" value="1"/>
</dbReference>
<sequence length="147" mass="16987">MKNENLPAIILFAATTASKNFNFSKDHDTIRVKDLKTSVNFYENILGLKQIYNGGLGDHIKWFQLNNKVQLHLVESDTEIVKNKGFHSAFNTENLSEFMDFLKDKNIPFENGKGEKDTVTNRPDGIRQIYFQDPDGYWIEVNDNKLN</sequence>
<dbReference type="SUPFAM" id="SSF54593">
    <property type="entry name" value="Glyoxalase/Bleomycin resistance protein/Dihydroxybiphenyl dioxygenase"/>
    <property type="match status" value="1"/>
</dbReference>
<keyword evidence="2" id="KW-0223">Dioxygenase</keyword>
<dbReference type="AlphaFoldDB" id="A0A1M7JYT6"/>
<protein>
    <submittedName>
        <fullName evidence="2">Catechol 2,3-dioxygenase</fullName>
    </submittedName>
</protein>
<feature type="domain" description="VOC" evidence="1">
    <location>
        <begin position="24"/>
        <end position="144"/>
    </location>
</feature>
<dbReference type="STRING" id="143223.SAMN05878281_1167"/>
<dbReference type="Gene3D" id="3.10.180.10">
    <property type="entry name" value="2,3-Dihydroxybiphenyl 1,2-Dioxygenase, domain 1"/>
    <property type="match status" value="1"/>
</dbReference>
<dbReference type="RefSeq" id="WP_079734391.1">
    <property type="nucleotide sequence ID" value="NZ_LT670848.1"/>
</dbReference>
<dbReference type="PROSITE" id="PS51819">
    <property type="entry name" value="VOC"/>
    <property type="match status" value="1"/>
</dbReference>
<dbReference type="EMBL" id="LT670848">
    <property type="protein sequence ID" value="SHM58115.1"/>
    <property type="molecule type" value="Genomic_DNA"/>
</dbReference>
<name>A0A1M7JYT6_9FLAO</name>
<dbReference type="InterPro" id="IPR004360">
    <property type="entry name" value="Glyas_Fos-R_dOase_dom"/>
</dbReference>
<dbReference type="InterPro" id="IPR037523">
    <property type="entry name" value="VOC_core"/>
</dbReference>
<dbReference type="PANTHER" id="PTHR46142:SF3">
    <property type="entry name" value="F18B13.24 PROTEIN"/>
    <property type="match status" value="1"/>
</dbReference>
<organism evidence="2 3">
    <name type="scientific">Salegentibacter salegens</name>
    <dbReference type="NCBI Taxonomy" id="143223"/>
    <lineage>
        <taxon>Bacteria</taxon>
        <taxon>Pseudomonadati</taxon>
        <taxon>Bacteroidota</taxon>
        <taxon>Flavobacteriia</taxon>
        <taxon>Flavobacteriales</taxon>
        <taxon>Flavobacteriaceae</taxon>
        <taxon>Salegentibacter</taxon>
    </lineage>
</organism>